<protein>
    <submittedName>
        <fullName evidence="1">Uncharacterized protein</fullName>
    </submittedName>
</protein>
<dbReference type="RefSeq" id="WP_209944386.1">
    <property type="nucleotide sequence ID" value="NZ_JAGGJU010000005.1"/>
</dbReference>
<reference evidence="1 2" key="1">
    <citation type="submission" date="2021-03" db="EMBL/GenBank/DDBJ databases">
        <title>Genomic Encyclopedia of Type Strains, Phase IV (KMG-IV): sequencing the most valuable type-strain genomes for metagenomic binning, comparative biology and taxonomic classification.</title>
        <authorList>
            <person name="Goeker M."/>
        </authorList>
    </citation>
    <scope>NUCLEOTIDE SEQUENCE [LARGE SCALE GENOMIC DNA]</scope>
    <source>
        <strain evidence="1 2">DSM 21600</strain>
    </source>
</reference>
<keyword evidence="2" id="KW-1185">Reference proteome</keyword>
<accession>A0ABS4DXW6</accession>
<evidence type="ECO:0000313" key="2">
    <source>
        <dbReference type="Proteomes" id="UP000759443"/>
    </source>
</evidence>
<name>A0ABS4DXW6_9HYPH</name>
<gene>
    <name evidence="1" type="ORF">J2Z17_001974</name>
</gene>
<proteinExistence type="predicted"/>
<evidence type="ECO:0000313" key="1">
    <source>
        <dbReference type="EMBL" id="MBP1850537.1"/>
    </source>
</evidence>
<dbReference type="Proteomes" id="UP000759443">
    <property type="component" value="Unassembled WGS sequence"/>
</dbReference>
<organism evidence="1 2">
    <name type="scientific">Rhizobium halophytocola</name>
    <dbReference type="NCBI Taxonomy" id="735519"/>
    <lineage>
        <taxon>Bacteria</taxon>
        <taxon>Pseudomonadati</taxon>
        <taxon>Pseudomonadota</taxon>
        <taxon>Alphaproteobacteria</taxon>
        <taxon>Hyphomicrobiales</taxon>
        <taxon>Rhizobiaceae</taxon>
        <taxon>Rhizobium/Agrobacterium group</taxon>
        <taxon>Rhizobium</taxon>
    </lineage>
</organism>
<comment type="caution">
    <text evidence="1">The sequence shown here is derived from an EMBL/GenBank/DDBJ whole genome shotgun (WGS) entry which is preliminary data.</text>
</comment>
<dbReference type="EMBL" id="JAGGJU010000005">
    <property type="protein sequence ID" value="MBP1850537.1"/>
    <property type="molecule type" value="Genomic_DNA"/>
</dbReference>
<sequence length="60" mass="6640">MTPNQRQTARLIANRALERGQGFTREEARRELGLSDDQLTDTVVEAAGRLYAAGIEPRVA</sequence>